<dbReference type="PIRSF" id="PIRSF006493">
    <property type="entry name" value="Prok_Ku"/>
    <property type="match status" value="1"/>
</dbReference>
<accession>A0ABQ6BV85</accession>
<keyword evidence="2" id="KW-0234">DNA repair</keyword>
<sequence length="289" mass="32139">MARALWKGAISFGLIHIPVELFPAEQRDELDLTLLDRRDFAPVGYRRVNKHSGEEVPRDDIVKGYQYEEDQYVVLGDDELKSANVKATQTVDLIAFVDADEIEPLYFDQPYYLAPTRGGAKVYALLRETLRRAGKVGIGQVVIRTRQHLAALMPVGDVLLLDTLRYAHELRDSAQLPLPEGDLEAAGVAEREVKMALSLVESMSEARQPAQYRDRYRDDVLALIERKVRSKQVHAIAAPVEDNEAAPAGDNVVDLMALLKRSLDSAKPAKSAARKAPAKTSTARARKRA</sequence>
<feature type="domain" description="Ku" evidence="4">
    <location>
        <begin position="53"/>
        <end position="181"/>
    </location>
</feature>
<evidence type="ECO:0000256" key="1">
    <source>
        <dbReference type="ARBA" id="ARBA00023125"/>
    </source>
</evidence>
<dbReference type="PANTHER" id="PTHR41251">
    <property type="entry name" value="NON-HOMOLOGOUS END JOINING PROTEIN KU"/>
    <property type="match status" value="1"/>
</dbReference>
<proteinExistence type="inferred from homology"/>
<dbReference type="CDD" id="cd00789">
    <property type="entry name" value="KU_like"/>
    <property type="match status" value="1"/>
</dbReference>
<dbReference type="SUPFAM" id="SSF100939">
    <property type="entry name" value="SPOC domain-like"/>
    <property type="match status" value="1"/>
</dbReference>
<dbReference type="InterPro" id="IPR006164">
    <property type="entry name" value="DNA_bd_Ku70/Ku80"/>
</dbReference>
<keyword evidence="2" id="KW-0227">DNA damage</keyword>
<organism evidence="5 6">
    <name type="scientific">Chitiniphilus shinanonensis</name>
    <dbReference type="NCBI Taxonomy" id="553088"/>
    <lineage>
        <taxon>Bacteria</taxon>
        <taxon>Pseudomonadati</taxon>
        <taxon>Pseudomonadota</taxon>
        <taxon>Betaproteobacteria</taxon>
        <taxon>Neisseriales</taxon>
        <taxon>Chitinibacteraceae</taxon>
        <taxon>Chitiniphilus</taxon>
    </lineage>
</organism>
<gene>
    <name evidence="2" type="primary">ku</name>
    <name evidence="5" type="ORF">GCM10007860_30670</name>
</gene>
<comment type="similarity">
    <text evidence="2">Belongs to the prokaryotic Ku family.</text>
</comment>
<keyword evidence="1 2" id="KW-0238">DNA-binding</keyword>
<dbReference type="EMBL" id="BSOZ01000074">
    <property type="protein sequence ID" value="GLS05905.1"/>
    <property type="molecule type" value="Genomic_DNA"/>
</dbReference>
<comment type="function">
    <text evidence="2">With LigD forms a non-homologous end joining (NHEJ) DNA repair enzyme, which repairs dsDNA breaks with reduced fidelity. Binds linear dsDNA with 5'- and 3'- overhangs but not closed circular dsDNA nor ssDNA. Recruits and stimulates the ligase activity of LigD.</text>
</comment>
<reference evidence="6" key="1">
    <citation type="journal article" date="2019" name="Int. J. Syst. Evol. Microbiol.">
        <title>The Global Catalogue of Microorganisms (GCM) 10K type strain sequencing project: providing services to taxonomists for standard genome sequencing and annotation.</title>
        <authorList>
            <consortium name="The Broad Institute Genomics Platform"/>
            <consortium name="The Broad Institute Genome Sequencing Center for Infectious Disease"/>
            <person name="Wu L."/>
            <person name="Ma J."/>
        </authorList>
    </citation>
    <scope>NUCLEOTIDE SEQUENCE [LARGE SCALE GENOMIC DNA]</scope>
    <source>
        <strain evidence="6">NBRC 104970</strain>
    </source>
</reference>
<evidence type="ECO:0000313" key="6">
    <source>
        <dbReference type="Proteomes" id="UP001156836"/>
    </source>
</evidence>
<protein>
    <recommendedName>
        <fullName evidence="2">Non-homologous end joining protein Ku</fullName>
    </recommendedName>
</protein>
<dbReference type="Proteomes" id="UP001156836">
    <property type="component" value="Unassembled WGS sequence"/>
</dbReference>
<dbReference type="PANTHER" id="PTHR41251:SF1">
    <property type="entry name" value="NON-HOMOLOGOUS END JOINING PROTEIN KU"/>
    <property type="match status" value="1"/>
</dbReference>
<name>A0ABQ6BV85_9NEIS</name>
<dbReference type="Pfam" id="PF02735">
    <property type="entry name" value="Ku"/>
    <property type="match status" value="1"/>
</dbReference>
<dbReference type="NCBIfam" id="TIGR02772">
    <property type="entry name" value="Ku_bact"/>
    <property type="match status" value="1"/>
</dbReference>
<evidence type="ECO:0000259" key="4">
    <source>
        <dbReference type="SMART" id="SM00559"/>
    </source>
</evidence>
<dbReference type="Gene3D" id="2.40.290.10">
    <property type="match status" value="1"/>
</dbReference>
<evidence type="ECO:0000313" key="5">
    <source>
        <dbReference type="EMBL" id="GLS05905.1"/>
    </source>
</evidence>
<dbReference type="InterPro" id="IPR009187">
    <property type="entry name" value="Prok_Ku"/>
</dbReference>
<evidence type="ECO:0000256" key="2">
    <source>
        <dbReference type="HAMAP-Rule" id="MF_01875"/>
    </source>
</evidence>
<dbReference type="RefSeq" id="WP_018747653.1">
    <property type="nucleotide sequence ID" value="NZ_BSOZ01000074.1"/>
</dbReference>
<comment type="caution">
    <text evidence="5">The sequence shown here is derived from an EMBL/GenBank/DDBJ whole genome shotgun (WGS) entry which is preliminary data.</text>
</comment>
<feature type="region of interest" description="Disordered" evidence="3">
    <location>
        <begin position="264"/>
        <end position="289"/>
    </location>
</feature>
<dbReference type="SMART" id="SM00559">
    <property type="entry name" value="Ku78"/>
    <property type="match status" value="1"/>
</dbReference>
<dbReference type="HAMAP" id="MF_01875">
    <property type="entry name" value="Prokaryotic_Ku"/>
    <property type="match status" value="1"/>
</dbReference>
<dbReference type="InterPro" id="IPR016194">
    <property type="entry name" value="SPOC-like_C_dom_sf"/>
</dbReference>
<keyword evidence="6" id="KW-1185">Reference proteome</keyword>
<evidence type="ECO:0000256" key="3">
    <source>
        <dbReference type="SAM" id="MobiDB-lite"/>
    </source>
</evidence>
<comment type="subunit">
    <text evidence="2">Homodimer. Interacts with LigD.</text>
</comment>
<keyword evidence="2" id="KW-0233">DNA recombination</keyword>